<dbReference type="EMBL" id="VSRR010005764">
    <property type="protein sequence ID" value="MPC43286.1"/>
    <property type="molecule type" value="Genomic_DNA"/>
</dbReference>
<proteinExistence type="predicted"/>
<dbReference type="Proteomes" id="UP000324222">
    <property type="component" value="Unassembled WGS sequence"/>
</dbReference>
<name>A0A5B7FD96_PORTR</name>
<dbReference type="AlphaFoldDB" id="A0A5B7FD96"/>
<gene>
    <name evidence="1" type="ORF">E2C01_036929</name>
</gene>
<protein>
    <submittedName>
        <fullName evidence="1">Uncharacterized protein</fullName>
    </submittedName>
</protein>
<sequence length="121" mass="13977">MEEVEVEEERNQKAAKPIKISGKGIGLQIITKKSIGWPKGTLDHKQIIEGIKVEKYKFIFTSTAYDEEEIYHLLKNDLIDLTEAWVAEDDSIFRKIRNGLYQEKKLDLPKDVNSTKDKTPN</sequence>
<comment type="caution">
    <text evidence="1">The sequence shown here is derived from an EMBL/GenBank/DDBJ whole genome shotgun (WGS) entry which is preliminary data.</text>
</comment>
<evidence type="ECO:0000313" key="2">
    <source>
        <dbReference type="Proteomes" id="UP000324222"/>
    </source>
</evidence>
<evidence type="ECO:0000313" key="1">
    <source>
        <dbReference type="EMBL" id="MPC43286.1"/>
    </source>
</evidence>
<accession>A0A5B7FD96</accession>
<keyword evidence="2" id="KW-1185">Reference proteome</keyword>
<reference evidence="1 2" key="1">
    <citation type="submission" date="2019-05" db="EMBL/GenBank/DDBJ databases">
        <title>Another draft genome of Portunus trituberculatus and its Hox gene families provides insights of decapod evolution.</title>
        <authorList>
            <person name="Jeong J.-H."/>
            <person name="Song I."/>
            <person name="Kim S."/>
            <person name="Choi T."/>
            <person name="Kim D."/>
            <person name="Ryu S."/>
            <person name="Kim W."/>
        </authorList>
    </citation>
    <scope>NUCLEOTIDE SEQUENCE [LARGE SCALE GENOMIC DNA]</scope>
    <source>
        <tissue evidence="1">Muscle</tissue>
    </source>
</reference>
<organism evidence="1 2">
    <name type="scientific">Portunus trituberculatus</name>
    <name type="common">Swimming crab</name>
    <name type="synonym">Neptunus trituberculatus</name>
    <dbReference type="NCBI Taxonomy" id="210409"/>
    <lineage>
        <taxon>Eukaryota</taxon>
        <taxon>Metazoa</taxon>
        <taxon>Ecdysozoa</taxon>
        <taxon>Arthropoda</taxon>
        <taxon>Crustacea</taxon>
        <taxon>Multicrustacea</taxon>
        <taxon>Malacostraca</taxon>
        <taxon>Eumalacostraca</taxon>
        <taxon>Eucarida</taxon>
        <taxon>Decapoda</taxon>
        <taxon>Pleocyemata</taxon>
        <taxon>Brachyura</taxon>
        <taxon>Eubrachyura</taxon>
        <taxon>Portunoidea</taxon>
        <taxon>Portunidae</taxon>
        <taxon>Portuninae</taxon>
        <taxon>Portunus</taxon>
    </lineage>
</organism>